<gene>
    <name evidence="2" type="ORF">CMV_019698</name>
</gene>
<dbReference type="Proteomes" id="UP000737018">
    <property type="component" value="Unassembled WGS sequence"/>
</dbReference>
<reference evidence="2" key="1">
    <citation type="submission" date="2020-03" db="EMBL/GenBank/DDBJ databases">
        <title>Castanea mollissima Vanexum genome sequencing.</title>
        <authorList>
            <person name="Staton M."/>
        </authorList>
    </citation>
    <scope>NUCLEOTIDE SEQUENCE</scope>
    <source>
        <tissue evidence="2">Leaf</tissue>
    </source>
</reference>
<comment type="caution">
    <text evidence="2">The sequence shown here is derived from an EMBL/GenBank/DDBJ whole genome shotgun (WGS) entry which is preliminary data.</text>
</comment>
<dbReference type="AlphaFoldDB" id="A0A8J4R2J7"/>
<proteinExistence type="predicted"/>
<keyword evidence="3" id="KW-1185">Reference proteome</keyword>
<protein>
    <submittedName>
        <fullName evidence="2">Uncharacterized protein</fullName>
    </submittedName>
</protein>
<evidence type="ECO:0000313" key="2">
    <source>
        <dbReference type="EMBL" id="KAF3955036.1"/>
    </source>
</evidence>
<evidence type="ECO:0000256" key="1">
    <source>
        <dbReference type="SAM" id="Phobius"/>
    </source>
</evidence>
<dbReference type="OrthoDB" id="10484112at2759"/>
<feature type="transmembrane region" description="Helical" evidence="1">
    <location>
        <begin position="6"/>
        <end position="24"/>
    </location>
</feature>
<keyword evidence="1" id="KW-0472">Membrane</keyword>
<name>A0A8J4R2J7_9ROSI</name>
<feature type="non-terminal residue" evidence="2">
    <location>
        <position position="1"/>
    </location>
</feature>
<keyword evidence="1" id="KW-0812">Transmembrane</keyword>
<accession>A0A8J4R2J7</accession>
<sequence length="29" mass="3533">EPLSIFFIFFEVLANLLGAWRIRLLRLRE</sequence>
<keyword evidence="1" id="KW-1133">Transmembrane helix</keyword>
<dbReference type="EMBL" id="JRKL02003511">
    <property type="protein sequence ID" value="KAF3955036.1"/>
    <property type="molecule type" value="Genomic_DNA"/>
</dbReference>
<evidence type="ECO:0000313" key="3">
    <source>
        <dbReference type="Proteomes" id="UP000737018"/>
    </source>
</evidence>
<organism evidence="2 3">
    <name type="scientific">Castanea mollissima</name>
    <name type="common">Chinese chestnut</name>
    <dbReference type="NCBI Taxonomy" id="60419"/>
    <lineage>
        <taxon>Eukaryota</taxon>
        <taxon>Viridiplantae</taxon>
        <taxon>Streptophyta</taxon>
        <taxon>Embryophyta</taxon>
        <taxon>Tracheophyta</taxon>
        <taxon>Spermatophyta</taxon>
        <taxon>Magnoliopsida</taxon>
        <taxon>eudicotyledons</taxon>
        <taxon>Gunneridae</taxon>
        <taxon>Pentapetalae</taxon>
        <taxon>rosids</taxon>
        <taxon>fabids</taxon>
        <taxon>Fagales</taxon>
        <taxon>Fagaceae</taxon>
        <taxon>Castanea</taxon>
    </lineage>
</organism>